<keyword evidence="3" id="KW-1185">Reference proteome</keyword>
<proteinExistence type="predicted"/>
<sequence length="743" mass="83519">MQTTILQMFKRKERDEETQNVLKIRKTTPTDDTVEAQREEEETQPEEVAAGPSEATTGDASPTAYPSIWKEEQYEQFKQKNEWMYAHNGRLGCTPCHDVKDLGVMASRGVNIAIQWADGKIIPAGQSRDVQLSSLRKKIREHKNSAAHNEAVKILQTANKDILLNMNASSQESVFESTAKVFMTAYYVAKNNKPFTDFESLIDLQHANSADLGRVLHSKTVCVDIIEHVSSQMKKELLKKIIETKSKITVLADESTSVGHKSTLIVFLKASVDGDMEPIAFPLDLVELDSMSAAHIKEQIMGCLLKNGFTVELLREILIGFCSDGASVMLGVKSGVGKLLQDDFPGIILWHCLNHRLELAVDQALDVTGGTKDFQAFMGSLYSLYSQSPKNMRQLSECAHNLDIALRRIGKVFSVRWVASSWRAVSAVWQSYPALAQHFREASEDDTRDSRERAKFKGLLSKLCSINFLKSLALMADVLTELKNLSEILQNRKTTLPKAHDIMTTYVKRIESFNRYPGQHAVDASQAEEVMEFKGEELRVGRSPIIDSAQFIRAVADNMKERLFTTTANRAQASVAANRKEAYNSLINQMAVLNPDNWDHDNPRFGDNEVRALCDVLHVNQQEAHLGFTEYKASGGRNIPNKMKKLLMAVDTLSPSNADCERGFSTMNNIITEYRSKLTTKNAANLLFISSVGPPCRQWDPLPYVKTWLGKGRRAAHSTSCMARRYTEEESYFSPLWKMWKSV</sequence>
<dbReference type="PANTHER" id="PTHR46880:SF8">
    <property type="entry name" value="E3 SUMO-PROTEIN LIGASE KIAA1586"/>
    <property type="match status" value="1"/>
</dbReference>
<feature type="compositionally biased region" description="Acidic residues" evidence="1">
    <location>
        <begin position="32"/>
        <end position="45"/>
    </location>
</feature>
<dbReference type="EMBL" id="JAAKFY010000026">
    <property type="protein sequence ID" value="KAF3834307.1"/>
    <property type="molecule type" value="Genomic_DNA"/>
</dbReference>
<gene>
    <name evidence="2" type="ORF">F7725_025511</name>
</gene>
<evidence type="ECO:0000256" key="1">
    <source>
        <dbReference type="SAM" id="MobiDB-lite"/>
    </source>
</evidence>
<comment type="caution">
    <text evidence="2">The sequence shown here is derived from an EMBL/GenBank/DDBJ whole genome shotgun (WGS) entry which is preliminary data.</text>
</comment>
<feature type="region of interest" description="Disordered" evidence="1">
    <location>
        <begin position="1"/>
        <end position="62"/>
    </location>
</feature>
<dbReference type="AlphaFoldDB" id="A0A7J5XCL3"/>
<dbReference type="SUPFAM" id="SSF53098">
    <property type="entry name" value="Ribonuclease H-like"/>
    <property type="match status" value="1"/>
</dbReference>
<organism evidence="2 3">
    <name type="scientific">Dissostichus mawsoni</name>
    <name type="common">Antarctic cod</name>
    <dbReference type="NCBI Taxonomy" id="36200"/>
    <lineage>
        <taxon>Eukaryota</taxon>
        <taxon>Metazoa</taxon>
        <taxon>Chordata</taxon>
        <taxon>Craniata</taxon>
        <taxon>Vertebrata</taxon>
        <taxon>Euteleostomi</taxon>
        <taxon>Actinopterygii</taxon>
        <taxon>Neopterygii</taxon>
        <taxon>Teleostei</taxon>
        <taxon>Neoteleostei</taxon>
        <taxon>Acanthomorphata</taxon>
        <taxon>Eupercaria</taxon>
        <taxon>Perciformes</taxon>
        <taxon>Notothenioidei</taxon>
        <taxon>Nototheniidae</taxon>
        <taxon>Dissostichus</taxon>
    </lineage>
</organism>
<dbReference type="OrthoDB" id="8909466at2759"/>
<evidence type="ECO:0000313" key="2">
    <source>
        <dbReference type="EMBL" id="KAF3834307.1"/>
    </source>
</evidence>
<evidence type="ECO:0008006" key="4">
    <source>
        <dbReference type="Google" id="ProtNLM"/>
    </source>
</evidence>
<accession>A0A7J5XCL3</accession>
<dbReference type="Proteomes" id="UP000518266">
    <property type="component" value="Unassembled WGS sequence"/>
</dbReference>
<reference evidence="2 3" key="1">
    <citation type="submission" date="2020-03" db="EMBL/GenBank/DDBJ databases">
        <title>Dissostichus mawsoni Genome sequencing and assembly.</title>
        <authorList>
            <person name="Park H."/>
        </authorList>
    </citation>
    <scope>NUCLEOTIDE SEQUENCE [LARGE SCALE GENOMIC DNA]</scope>
    <source>
        <strain evidence="2">DM0001</strain>
        <tissue evidence="2">Muscle</tissue>
    </source>
</reference>
<protein>
    <recommendedName>
        <fullName evidence="4">DUF4371 domain-containing protein</fullName>
    </recommendedName>
</protein>
<dbReference type="PANTHER" id="PTHR46880">
    <property type="entry name" value="RAS-ASSOCIATING DOMAIN-CONTAINING PROTEIN"/>
    <property type="match status" value="1"/>
</dbReference>
<evidence type="ECO:0000313" key="3">
    <source>
        <dbReference type="Proteomes" id="UP000518266"/>
    </source>
</evidence>
<name>A0A7J5XCL3_DISMA</name>
<dbReference type="InterPro" id="IPR012337">
    <property type="entry name" value="RNaseH-like_sf"/>
</dbReference>